<dbReference type="EMBL" id="GBEZ01011775">
    <property type="protein sequence ID" value="JAC74039.1"/>
    <property type="molecule type" value="Transcribed_RNA"/>
</dbReference>
<evidence type="ECO:0000256" key="1">
    <source>
        <dbReference type="SAM" id="MobiDB-lite"/>
    </source>
</evidence>
<feature type="compositionally biased region" description="Polar residues" evidence="1">
    <location>
        <begin position="1"/>
        <end position="10"/>
    </location>
</feature>
<gene>
    <name evidence="2" type="ORF">TSPGSL018_27071</name>
</gene>
<evidence type="ECO:0000313" key="2">
    <source>
        <dbReference type="EMBL" id="JAC74039.1"/>
    </source>
</evidence>
<dbReference type="AlphaFoldDB" id="A0A061RTF7"/>
<proteinExistence type="predicted"/>
<sequence>MRGGSISSSHLGVGPDAVTYAPRPNVCHGEDGERSHGAADGPLKARTGRDRHAGAAVSCVEDDAWRLLRVRRRVHAHPKAHPSCGRVHLELHHDTLPGHRAVVNLEPRALGG</sequence>
<protein>
    <submittedName>
        <fullName evidence="2">Uncharacterized protein</fullName>
    </submittedName>
</protein>
<reference evidence="2" key="1">
    <citation type="submission" date="2014-05" db="EMBL/GenBank/DDBJ databases">
        <title>The transcriptome of the halophilic microalga Tetraselmis sp. GSL018 isolated from the Great Salt Lake, Utah.</title>
        <authorList>
            <person name="Jinkerson R.E."/>
            <person name="D'Adamo S."/>
            <person name="Posewitz M.C."/>
        </authorList>
    </citation>
    <scope>NUCLEOTIDE SEQUENCE</scope>
    <source>
        <strain evidence="2">GSL018</strain>
    </source>
</reference>
<feature type="region of interest" description="Disordered" evidence="1">
    <location>
        <begin position="1"/>
        <end position="54"/>
    </location>
</feature>
<name>A0A061RTF7_9CHLO</name>
<accession>A0A061RTF7</accession>
<organism evidence="2">
    <name type="scientific">Tetraselmis sp. GSL018</name>
    <dbReference type="NCBI Taxonomy" id="582737"/>
    <lineage>
        <taxon>Eukaryota</taxon>
        <taxon>Viridiplantae</taxon>
        <taxon>Chlorophyta</taxon>
        <taxon>core chlorophytes</taxon>
        <taxon>Chlorodendrophyceae</taxon>
        <taxon>Chlorodendrales</taxon>
        <taxon>Chlorodendraceae</taxon>
        <taxon>Tetraselmis</taxon>
    </lineage>
</organism>
<feature type="compositionally biased region" description="Basic and acidic residues" evidence="1">
    <location>
        <begin position="28"/>
        <end position="37"/>
    </location>
</feature>